<evidence type="ECO:0000259" key="3">
    <source>
        <dbReference type="Pfam" id="PF08385"/>
    </source>
</evidence>
<dbReference type="GO" id="GO:0045505">
    <property type="term" value="F:dynein intermediate chain binding"/>
    <property type="evidence" value="ECO:0007669"/>
    <property type="project" value="InterPro"/>
</dbReference>
<dbReference type="GO" id="GO:0005858">
    <property type="term" value="C:axonemal dynein complex"/>
    <property type="evidence" value="ECO:0007669"/>
    <property type="project" value="TreeGrafter"/>
</dbReference>
<evidence type="ECO:0000259" key="4">
    <source>
        <dbReference type="Pfam" id="PF08393"/>
    </source>
</evidence>
<protein>
    <submittedName>
        <fullName evidence="5">Dynein heavy chain, N-terminal region 1</fullName>
    </submittedName>
</protein>
<dbReference type="EMBL" id="JAHDYR010000069">
    <property type="protein sequence ID" value="KAG9389588.1"/>
    <property type="molecule type" value="Genomic_DNA"/>
</dbReference>
<gene>
    <name evidence="5" type="ORF">J8273_8881</name>
</gene>
<dbReference type="PANTHER" id="PTHR46532:SF11">
    <property type="entry name" value="DYNEIN AXONEMAL HEAVY CHAIN 12"/>
    <property type="match status" value="1"/>
</dbReference>
<organism evidence="5 6">
    <name type="scientific">Carpediemonas membranifera</name>
    <dbReference type="NCBI Taxonomy" id="201153"/>
    <lineage>
        <taxon>Eukaryota</taxon>
        <taxon>Metamonada</taxon>
        <taxon>Carpediemonas-like organisms</taxon>
        <taxon>Carpediemonas</taxon>
    </lineage>
</organism>
<dbReference type="Pfam" id="PF08393">
    <property type="entry name" value="DHC_N2"/>
    <property type="match status" value="1"/>
</dbReference>
<feature type="domain" description="Dynein heavy chain linker" evidence="4">
    <location>
        <begin position="1515"/>
        <end position="1743"/>
    </location>
</feature>
<comment type="caution">
    <text evidence="5">The sequence shown here is derived from an EMBL/GenBank/DDBJ whole genome shotgun (WGS) entry which is preliminary data.</text>
</comment>
<feature type="region of interest" description="Disordered" evidence="2">
    <location>
        <begin position="307"/>
        <end position="327"/>
    </location>
</feature>
<feature type="domain" description="Dynein heavy chain tail" evidence="3">
    <location>
        <begin position="352"/>
        <end position="826"/>
    </location>
</feature>
<proteinExistence type="predicted"/>
<dbReference type="InterPro" id="IPR026983">
    <property type="entry name" value="DHC"/>
</dbReference>
<evidence type="ECO:0000313" key="5">
    <source>
        <dbReference type="EMBL" id="KAG9389588.1"/>
    </source>
</evidence>
<reference evidence="5" key="1">
    <citation type="submission" date="2021-05" db="EMBL/GenBank/DDBJ databases">
        <title>A free-living protist that lacks canonical eukaryotic 1 DNA replication and segregation systems.</title>
        <authorList>
            <person name="Salas-Leiva D.E."/>
            <person name="Tromer E.C."/>
            <person name="Curtis B.A."/>
            <person name="Jerlstrom-Hultqvist J."/>
            <person name="Kolisko M."/>
            <person name="Yi Z."/>
            <person name="Salas-Leiva J.S."/>
            <person name="Gallot-Lavallee L."/>
            <person name="Kops G.J.P.L."/>
            <person name="Archibald J.M."/>
            <person name="Simpson A.G.B."/>
            <person name="Roger A.J."/>
        </authorList>
    </citation>
    <scope>NUCLEOTIDE SEQUENCE</scope>
    <source>
        <strain evidence="5">BICM</strain>
    </source>
</reference>
<accession>A0A8J6DYN3</accession>
<sequence>MDIHADYEAPRQVASRIVPNDGVNPNGVIHDSGHFSQARKYVVGILSAALHCPDHLFRDQIKNDAAIEQFVSNPRVQRLFLSVEEHKDADVPFTVVASIQPFTHMHHRVIYLLRSSPVELTTPSAWDEVTVGMLAAKTSLLLSLEHITQQIAVPIVTGDGSQTLGAGFIDTIRRFILSLQLSIGNEQGHPVLPLPMDETSNDQESAAVKARAVDSIMTVWSAQTNILLRADIDSVFGRTNVERDDGAEKEPALAPAADPGETERQAHEPSEAAHRTADTVSVADRTESAVGTIDTARTATDSFYDRLARGQTTDMRPQPRTIDDSSYSRLLGEPADFVRVTEPRGVGALLNAWQERLQDLQATATQLSSDPCRRFVRLAEKTRPAHALTHANMQRDVNKALEEAKSVTLLLQRLTMLANRIQTEPLEDLGHIFHICFHVVNIIWRYSPYVSNHSRLATILRELAHDTMRRLTCHIGAVSEMIAEPDDYIDRLTDVSRALTVFRNRFFRLRDEIASSNPEVPWRVPAHVLMPLEVFEDRVSDLKEVAQALSDFGTLDAAVLPVTIQASAALLCDVRTNVVESAQAIAQFGSDIFRVDPTFESKFDSAYFNFKQHLSDAELRVITVLVAAMDHHLQAGPHISPVPIVKILTALESLATRPAILMDIRVKVNAMFTAYVADSTKVTESLTKLHDRHSRTRGASLHVAPDALTSLPDQMRLLAMVHARVAGPLKAFVTLTPTLLEACESSSAIDMGKQHCAAVSATQTRILRHWRRAATELFADINMLVIKPAATLSGTTLTLSLKQELWAFMEDVSYLMRHKEEYPASTTSGPIIVETVAETFDRYPSMRMILVSAKALELRLAAAVGPLVGWAEILPLLGNDIAAVVSAFTGTETAVDQAVAVITGRESAACPFDWRCDPSDFTRMAAAVTAALDKLEADFNVLQSTQTLATTIRVFWQGTVSVHPVFEPEHVLAHPTDPAPLPCEEMLAKSSFADPKSVPETVYSAVTLPFLPAEPQWEAAEDLAGLTHMTQVTVQALRRQVADIGAQYDDYLTNVAHALGIAHTAVSFAEFAAQCRGMVATASAALVLSHLVALGRACESKTGLAVPVQMLTTRASEGDGVVFTPVLAGNGSIISALEGYVAELLQLPTALGQTYDAHVARGDTLPGPFKSDVPGVVGGNDAIAAAIGVFMSHCTRAVAVLDRHKASFTEFSASWLERVRQRITSTQSSGREISIDRPVALGAVRSTHPVTGLALPDPSVLGFSLDAATMTLEQELRGLPTTVRAGPVVVETGPAVMRLPATVARLVFESLSGMLENTQRWMENTLEFTREAMVRLDVFRHWHEMNTLTNSTVEPGPELLGVLGTSAEIKDVNAAVSRIIQSAKAVISVLLKHHVPVGSLSTVTGRAHLDWGRCVDSYASALPDINAYRAIIVDQMASRPAAIMEAVDQVHTVVMGLVQCPKNANALPVTENALESLEKCQEMIGVIKKDLADLNDRLAIAGQSPHESPNLESVESRIRDTIRTFEAIAQVRAEAQATTDLVLEGTEATVARLRHFIEVMESALEYSGTMKSGVRDVLDRFVKAHVTMLHVVIEVCQSSVAPHHWRMIVQDLGDTSLLQKLQREPLPSLGDAFNLNLHIETVHALVTRVIATANTERDSAAQLESVDREWGSLSATFLLHECRIDVETTQHVDLRELAAASAAKVLALSTGPILEHRAAATKWVGTFDKLSRVMDSLTSLTRTIRAVRYICRIAGGGIPSVPDYTAAMRRLVQLIAHISQQGSLLTLVSSELPDDPALIEEALHPALESVGRRLLSILFGESIPQRFDSTESVLYFAHHVTTLSGISDSVLTLEALISVEASDDPTFFIIPEQDPESVMVHTFLRSLAVTEGCIQLQQIILGIKSVEIDSDRKLVTSATTVDGVTIPLVGTPMPCSAVRTDSPSPIATALADLRLSLSEVIAQLIEAVVVTLVETICSRSWSASVQAMWAHICAVVPPAVLATGTAIGTDLVVMLPLLGASVAFNPGVIPGILQHLSTAGKELQARLVTLSAQSKRPHHIIVHNVSALLSGLDRIQTLSDTILKMCGAVAGSAVIPSVPRVVARCGPLTLPPSVAAEYVGGADLEALSALGVAAAKPAPAVARVDVDGSTRLVPLLEALSHPRLTLSTVARAAACGATLPEADVTDPELAAQLLLDAVRADTDNGPVPGHDLMTIRMATDPFKFYDADMTTTLLASVYSRAEGKDYLNVPPSSRPDAVTALPPALIRELDPAEPPLMAKPARALELVHGKSCASAAMVHLATVVEATHGSAAALSATLNPDLADRVVDVVSELIPDESPVDLAPFTDRIIQTVLVLTRSDTVSVVGPKFARDFIIDRTGPVLKKRVIPVHFKEYSAPSFKVEDAIYSFIGAIRAEQLDVIRAKQVATPHKVVLANNSLGLPAISITDGKSWRDLEIEVNLKIWTDSMLGLAPSFDSNTFRAAVTVTIDAFLAPVVAAASQLTSNDLSHKGLSDFLDVLTGFIAIVTDALGPANAVDVLDPSALRTVLCYALCWSLGLCGSGNTDWPRLIATLLTETFESTPAVTGMLTAGRGITDERKHAAMLAQWHPLFITEPSHAPQATVATVQDLPQAVGVLAAVLRAAREARLGAKAIAPLTTHRPVVFPPSLAPVETVLAQHACGLAPVPELVKTTNPCRSASTPPTVFAFIAQRPLIRALGDLFSPTDLQARVIKPAAAVSVHYVTTSLEDPALLSVLGGTVVLSGRAVGVASLNTLSLSAPCNETQPAPGVFPVIVPRAMIAHTMKTLLTAAAQETLAPKPALATQSAVLVAATLELCGPTPCALMVLRSVLSAVTASRAEDVDRLANLWISVASIFTRSDEVYAIAKERFLANKPSPAQSAGLVSAAAAQALLDAGIVLVPDLTGRVIRTSSQRMIKAVSLSEYLHGALSVVSQTDVPEYSSGTVIPVLIPVSGVPEPLKPKGRHRPKLTPTTANWADQALGALGAMFSVTHGPDDFVPAHAAALEWVASLSMLLATRPPLLSLSCAALSSASSPVTGTGSAFIETSCPTPLLIQLMAVALQSSTDEGRLVPVSLDGSNMANLAEAYCAALAVCVRHHKDVLLFLSVPDEADPAVLGSLSELVLFGYSETLFNDRPDCRAVLAKTLVRLRSATAIEDAPIVINQLIASTGRSIHIIAHGPAARPAPTLVLRDQTPAELADAVAAAMRTLAGARGDSHAYPARPTSSMSLWSALAAGRPSTPPVGGAVNKAAKPVPIGTRLEEHGRTVAALQGKPYAAAVAGAIPVLLTTASAKTTAIALVGAVLRVAPDSMLPAAFQTMIGLLTQRSIRIASRLTVLRRSGEHVQGLRNKVVSIESNLAEQASAIGQRVKSLAELETQLGSEFSQKTSLQKSLSSAQTTGSSLDDKAAGLRAKLEAPDSQLAAIATQLKAHVGHLLKAISGGDPMSCAPDRDTRLITAVSAMAMVLASASRLFASGRVTQDARVATLRRTLFGTARKLVDDIGSLEPGMLNLATTRTLMQRLREIMPSVDVTTVVDPAGRIEVDLPTLPTPFLDHVLRITVLHLCACRLREDTIVPGNEQLSTVVAAQKKNAGLIRNLEARIAASVVSVTRLQVEFISIDQGLQVERNAYKELIAQKDELTLQLNETESSAARWAGELQRLRGSARNCVGDAIIASVAIVVGSKEEGTLGPAVASLDDACVDHSDVQQALATEEEVGALFT</sequence>
<feature type="compositionally biased region" description="Basic and acidic residues" evidence="2">
    <location>
        <begin position="241"/>
        <end position="251"/>
    </location>
</feature>
<dbReference type="Pfam" id="PF08385">
    <property type="entry name" value="DHC_N1"/>
    <property type="match status" value="1"/>
</dbReference>
<evidence type="ECO:0000256" key="2">
    <source>
        <dbReference type="SAM" id="MobiDB-lite"/>
    </source>
</evidence>
<feature type="region of interest" description="Disordered" evidence="2">
    <location>
        <begin position="241"/>
        <end position="289"/>
    </location>
</feature>
<evidence type="ECO:0000313" key="6">
    <source>
        <dbReference type="Proteomes" id="UP000717585"/>
    </source>
</evidence>
<keyword evidence="6" id="KW-1185">Reference proteome</keyword>
<keyword evidence="1" id="KW-0175">Coiled coil</keyword>
<dbReference type="GO" id="GO:0051959">
    <property type="term" value="F:dynein light intermediate chain binding"/>
    <property type="evidence" value="ECO:0007669"/>
    <property type="project" value="InterPro"/>
</dbReference>
<evidence type="ECO:0000256" key="1">
    <source>
        <dbReference type="SAM" id="Coils"/>
    </source>
</evidence>
<dbReference type="GO" id="GO:0007018">
    <property type="term" value="P:microtubule-based movement"/>
    <property type="evidence" value="ECO:0007669"/>
    <property type="project" value="InterPro"/>
</dbReference>
<dbReference type="InterPro" id="IPR013594">
    <property type="entry name" value="Dynein_heavy_tail"/>
</dbReference>
<dbReference type="Proteomes" id="UP000717585">
    <property type="component" value="Unassembled WGS sequence"/>
</dbReference>
<feature type="coiled-coil region" evidence="1">
    <location>
        <begin position="3641"/>
        <end position="3668"/>
    </location>
</feature>
<name>A0A8J6DYN3_9EUKA</name>
<dbReference type="InterPro" id="IPR013602">
    <property type="entry name" value="Dynein_heavy_linker"/>
</dbReference>
<dbReference type="PANTHER" id="PTHR46532">
    <property type="entry name" value="MALE FERTILITY FACTOR KL5"/>
    <property type="match status" value="1"/>
</dbReference>
<feature type="compositionally biased region" description="Basic and acidic residues" evidence="2">
    <location>
        <begin position="261"/>
        <end position="277"/>
    </location>
</feature>